<gene>
    <name evidence="1" type="ORF">R54839_PPFHFPJH_01383</name>
</gene>
<keyword evidence="2" id="KW-1185">Reference proteome</keyword>
<comment type="caution">
    <text evidence="1">The sequence shown here is derived from an EMBL/GenBank/DDBJ whole genome shotgun (WGS) entry which is preliminary data.</text>
</comment>
<accession>A0ABM9MZN1</accession>
<dbReference type="EMBL" id="CAUZLR010000010">
    <property type="protein sequence ID" value="CAK1251356.1"/>
    <property type="molecule type" value="Genomic_DNA"/>
</dbReference>
<reference evidence="1 2" key="1">
    <citation type="submission" date="2023-10" db="EMBL/GenBank/DDBJ databases">
        <authorList>
            <person name="Botero Cardona J."/>
        </authorList>
    </citation>
    <scope>NUCLEOTIDE SEQUENCE [LARGE SCALE GENOMIC DNA]</scope>
    <source>
        <strain evidence="1 2">R-54839</strain>
    </source>
</reference>
<evidence type="ECO:0000313" key="1">
    <source>
        <dbReference type="EMBL" id="CAK1251356.1"/>
    </source>
</evidence>
<proteinExistence type="predicted"/>
<dbReference type="RefSeq" id="WP_187753957.1">
    <property type="nucleotide sequence ID" value="NZ_CAUZLR010000010.1"/>
</dbReference>
<protein>
    <submittedName>
        <fullName evidence="1">Uncharacterized protein</fullName>
    </submittedName>
</protein>
<organism evidence="1 2">
    <name type="scientific">Fructobacillus fructosus</name>
    <dbReference type="NCBI Taxonomy" id="1631"/>
    <lineage>
        <taxon>Bacteria</taxon>
        <taxon>Bacillati</taxon>
        <taxon>Bacillota</taxon>
        <taxon>Bacilli</taxon>
        <taxon>Lactobacillales</taxon>
        <taxon>Lactobacillaceae</taxon>
        <taxon>Fructobacillus</taxon>
    </lineage>
</organism>
<sequence length="65" mass="7334">MTNKIEYIAVGASTGDILFRGKDDTSLIRQINQRFPLPIRGLPRGPLLPEPIWLYAIDPETGQRI</sequence>
<evidence type="ECO:0000313" key="2">
    <source>
        <dbReference type="Proteomes" id="UP001314261"/>
    </source>
</evidence>
<name>A0ABM9MZN1_9LACO</name>
<dbReference type="Proteomes" id="UP001314261">
    <property type="component" value="Unassembled WGS sequence"/>
</dbReference>